<evidence type="ECO:0000256" key="3">
    <source>
        <dbReference type="ARBA" id="ARBA00022692"/>
    </source>
</evidence>
<comment type="subcellular location">
    <subcellularLocation>
        <location evidence="1">Membrane</location>
        <topology evidence="1">Multi-pass membrane protein</topology>
    </subcellularLocation>
</comment>
<keyword evidence="5 6" id="KW-0472">Membrane</keyword>
<evidence type="ECO:0000313" key="8">
    <source>
        <dbReference type="Proteomes" id="UP000539350"/>
    </source>
</evidence>
<evidence type="ECO:0000256" key="4">
    <source>
        <dbReference type="ARBA" id="ARBA00022989"/>
    </source>
</evidence>
<feature type="transmembrane region" description="Helical" evidence="6">
    <location>
        <begin position="189"/>
        <end position="208"/>
    </location>
</feature>
<protein>
    <submittedName>
        <fullName evidence="7">Lysoplasmalogenase</fullName>
    </submittedName>
</protein>
<dbReference type="GO" id="GO:0016020">
    <property type="term" value="C:membrane"/>
    <property type="evidence" value="ECO:0007669"/>
    <property type="project" value="UniProtKB-SubCell"/>
</dbReference>
<keyword evidence="4 6" id="KW-1133">Transmembrane helix</keyword>
<organism evidence="7 8">
    <name type="scientific">Sediminihaliea albiluteola</name>
    <dbReference type="NCBI Taxonomy" id="2758564"/>
    <lineage>
        <taxon>Bacteria</taxon>
        <taxon>Pseudomonadati</taxon>
        <taxon>Pseudomonadota</taxon>
        <taxon>Gammaproteobacteria</taxon>
        <taxon>Cellvibrionales</taxon>
        <taxon>Halieaceae</taxon>
        <taxon>Sediminihaliea</taxon>
    </lineage>
</organism>
<keyword evidence="8" id="KW-1185">Reference proteome</keyword>
<dbReference type="Proteomes" id="UP000539350">
    <property type="component" value="Unassembled WGS sequence"/>
</dbReference>
<dbReference type="InterPro" id="IPR012506">
    <property type="entry name" value="TMEM86B-like"/>
</dbReference>
<proteinExistence type="inferred from homology"/>
<dbReference type="PANTHER" id="PTHR31885:SF6">
    <property type="entry name" value="GH04784P"/>
    <property type="match status" value="1"/>
</dbReference>
<dbReference type="EMBL" id="JACFXU010000014">
    <property type="protein sequence ID" value="MBA6412829.1"/>
    <property type="molecule type" value="Genomic_DNA"/>
</dbReference>
<feature type="transmembrane region" description="Helical" evidence="6">
    <location>
        <begin position="113"/>
        <end position="133"/>
    </location>
</feature>
<accession>A0A7W2TVX5</accession>
<feature type="transmembrane region" description="Helical" evidence="6">
    <location>
        <begin position="38"/>
        <end position="56"/>
    </location>
</feature>
<dbReference type="PANTHER" id="PTHR31885">
    <property type="entry name" value="GH04784P"/>
    <property type="match status" value="1"/>
</dbReference>
<evidence type="ECO:0000256" key="6">
    <source>
        <dbReference type="SAM" id="Phobius"/>
    </source>
</evidence>
<evidence type="ECO:0000256" key="2">
    <source>
        <dbReference type="ARBA" id="ARBA00007375"/>
    </source>
</evidence>
<feature type="transmembrane region" description="Helical" evidence="6">
    <location>
        <begin position="63"/>
        <end position="78"/>
    </location>
</feature>
<reference evidence="7 8" key="1">
    <citation type="submission" date="2020-07" db="EMBL/GenBank/DDBJ databases">
        <title>Halieaceae bacterium, F7430, whole genome shotgun sequencing project.</title>
        <authorList>
            <person name="Jiang S."/>
            <person name="Liu Z.W."/>
            <person name="Du Z.J."/>
        </authorList>
    </citation>
    <scope>NUCLEOTIDE SEQUENCE [LARGE SCALE GENOMIC DNA]</scope>
    <source>
        <strain evidence="7 8">F7430</strain>
    </source>
</reference>
<dbReference type="RefSeq" id="WP_182170920.1">
    <property type="nucleotide sequence ID" value="NZ_JACFXU010000014.1"/>
</dbReference>
<evidence type="ECO:0000313" key="7">
    <source>
        <dbReference type="EMBL" id="MBA6412829.1"/>
    </source>
</evidence>
<dbReference type="GO" id="GO:0016787">
    <property type="term" value="F:hydrolase activity"/>
    <property type="evidence" value="ECO:0007669"/>
    <property type="project" value="TreeGrafter"/>
</dbReference>
<feature type="transmembrane region" description="Helical" evidence="6">
    <location>
        <begin position="161"/>
        <end position="183"/>
    </location>
</feature>
<feature type="transmembrane region" description="Helical" evidence="6">
    <location>
        <begin position="84"/>
        <end position="101"/>
    </location>
</feature>
<feature type="transmembrane region" description="Helical" evidence="6">
    <location>
        <begin position="12"/>
        <end position="32"/>
    </location>
</feature>
<sequence length="217" mass="23500">MNKGLIIRKPQLHIYAIAVLLAASYIATLPLLPYPAYFLVKALPCSVLALAAYWFLQGRIRTIMILALLFSAFADAAIEFEFLAGLAAFLVVQLLYCVAYYPRKKFSSGRSLGLLAIALFLIGACYLILPAAAELAVPVAMYMIVIGSMGLLAVLYNGSPLVLIGSVLFILSDTLIAINRFLLPFDTSSYFILTSYFSAQILILAGIVRTEKTSAAG</sequence>
<name>A0A7W2TVX5_9GAMM</name>
<evidence type="ECO:0000256" key="5">
    <source>
        <dbReference type="ARBA" id="ARBA00023136"/>
    </source>
</evidence>
<comment type="similarity">
    <text evidence="2">Belongs to the TMEM86 family.</text>
</comment>
<feature type="transmembrane region" description="Helical" evidence="6">
    <location>
        <begin position="139"/>
        <end position="156"/>
    </location>
</feature>
<dbReference type="AlphaFoldDB" id="A0A7W2TVX5"/>
<comment type="caution">
    <text evidence="7">The sequence shown here is derived from an EMBL/GenBank/DDBJ whole genome shotgun (WGS) entry which is preliminary data.</text>
</comment>
<gene>
    <name evidence="7" type="ORF">H2508_06865</name>
</gene>
<evidence type="ECO:0000256" key="1">
    <source>
        <dbReference type="ARBA" id="ARBA00004141"/>
    </source>
</evidence>
<dbReference type="Pfam" id="PF07947">
    <property type="entry name" value="YhhN"/>
    <property type="match status" value="1"/>
</dbReference>
<keyword evidence="3 6" id="KW-0812">Transmembrane</keyword>